<dbReference type="EMBL" id="JARGDH010000002">
    <property type="protein sequence ID" value="KAL0275900.1"/>
    <property type="molecule type" value="Genomic_DNA"/>
</dbReference>
<gene>
    <name evidence="19" type="ORF">PYX00_003620</name>
</gene>
<dbReference type="PROSITE" id="PS50304">
    <property type="entry name" value="TUDOR"/>
    <property type="match status" value="1"/>
</dbReference>
<dbReference type="InterPro" id="IPR014001">
    <property type="entry name" value="Helicase_ATP-bd"/>
</dbReference>
<dbReference type="GO" id="GO:0030154">
    <property type="term" value="P:cell differentiation"/>
    <property type="evidence" value="ECO:0007669"/>
    <property type="project" value="UniProtKB-KW"/>
</dbReference>
<dbReference type="Gene3D" id="3.40.50.300">
    <property type="entry name" value="P-loop containing nucleotide triphosphate hydrolases"/>
    <property type="match status" value="2"/>
</dbReference>
<dbReference type="GO" id="GO:0007283">
    <property type="term" value="P:spermatogenesis"/>
    <property type="evidence" value="ECO:0007669"/>
    <property type="project" value="UniProtKB-KW"/>
</dbReference>
<comment type="catalytic activity">
    <reaction evidence="15">
        <text>ATP + H2O = ADP + phosphate + H(+)</text>
        <dbReference type="Rhea" id="RHEA:13065"/>
        <dbReference type="ChEBI" id="CHEBI:15377"/>
        <dbReference type="ChEBI" id="CHEBI:15378"/>
        <dbReference type="ChEBI" id="CHEBI:30616"/>
        <dbReference type="ChEBI" id="CHEBI:43474"/>
        <dbReference type="ChEBI" id="CHEBI:456216"/>
        <dbReference type="EC" id="3.6.4.13"/>
    </reaction>
</comment>
<dbReference type="PROSITE" id="PS51192">
    <property type="entry name" value="HELICASE_ATP_BIND_1"/>
    <property type="match status" value="1"/>
</dbReference>
<dbReference type="SMART" id="SM00333">
    <property type="entry name" value="TUDOR"/>
    <property type="match status" value="1"/>
</dbReference>
<proteinExistence type="inferred from homology"/>
<dbReference type="InterPro" id="IPR027417">
    <property type="entry name" value="P-loop_NTPase"/>
</dbReference>
<dbReference type="GO" id="GO:0005737">
    <property type="term" value="C:cytoplasm"/>
    <property type="evidence" value="ECO:0007669"/>
    <property type="project" value="UniProtKB-SubCell"/>
</dbReference>
<feature type="domain" description="Tudor" evidence="16">
    <location>
        <begin position="929"/>
        <end position="993"/>
    </location>
</feature>
<protein>
    <recommendedName>
        <fullName evidence="4">Probable ATP-dependent RNA helicase spindle-E</fullName>
        <ecNumber evidence="3">3.6.4.13</ecNumber>
    </recommendedName>
</protein>
<dbReference type="InterPro" id="IPR001650">
    <property type="entry name" value="Helicase_C-like"/>
</dbReference>
<evidence type="ECO:0000256" key="4">
    <source>
        <dbReference type="ARBA" id="ARBA00013352"/>
    </source>
</evidence>
<keyword evidence="12" id="KW-0744">Spermatogenesis</keyword>
<dbReference type="Gene3D" id="2.30.30.140">
    <property type="match status" value="1"/>
</dbReference>
<dbReference type="CDD" id="cd18791">
    <property type="entry name" value="SF2_C_RHA"/>
    <property type="match status" value="1"/>
</dbReference>
<evidence type="ECO:0000259" key="16">
    <source>
        <dbReference type="PROSITE" id="PS50304"/>
    </source>
</evidence>
<evidence type="ECO:0000256" key="2">
    <source>
        <dbReference type="ARBA" id="ARBA00008792"/>
    </source>
</evidence>
<dbReference type="GO" id="GO:0003724">
    <property type="term" value="F:RNA helicase activity"/>
    <property type="evidence" value="ECO:0007669"/>
    <property type="project" value="UniProtKB-EC"/>
</dbReference>
<dbReference type="FunFam" id="1.20.120.1080:FF:000081">
    <property type="entry name" value="Tudor domain containing 9"/>
    <property type="match status" value="1"/>
</dbReference>
<evidence type="ECO:0000256" key="9">
    <source>
        <dbReference type="ARBA" id="ARBA00022801"/>
    </source>
</evidence>
<dbReference type="PANTHER" id="PTHR18934">
    <property type="entry name" value="ATP-DEPENDENT RNA HELICASE"/>
    <property type="match status" value="1"/>
</dbReference>
<feature type="domain" description="Helicase C-terminal" evidence="18">
    <location>
        <begin position="337"/>
        <end position="515"/>
    </location>
</feature>
<keyword evidence="9" id="KW-0378">Hydrolase</keyword>
<dbReference type="SMART" id="SM00487">
    <property type="entry name" value="DEXDc"/>
    <property type="match status" value="1"/>
</dbReference>
<dbReference type="Gene3D" id="1.20.120.1080">
    <property type="match status" value="1"/>
</dbReference>
<keyword evidence="11" id="KW-0067">ATP-binding</keyword>
<dbReference type="GO" id="GO:0016787">
    <property type="term" value="F:hydrolase activity"/>
    <property type="evidence" value="ECO:0007669"/>
    <property type="project" value="UniProtKB-KW"/>
</dbReference>
<dbReference type="SMART" id="SM00490">
    <property type="entry name" value="HELICc"/>
    <property type="match status" value="1"/>
</dbReference>
<dbReference type="InterPro" id="IPR011545">
    <property type="entry name" value="DEAD/DEAH_box_helicase_dom"/>
</dbReference>
<evidence type="ECO:0000256" key="15">
    <source>
        <dbReference type="ARBA" id="ARBA00047984"/>
    </source>
</evidence>
<comment type="subcellular location">
    <subcellularLocation>
        <location evidence="1">Cytoplasm</location>
    </subcellularLocation>
</comment>
<dbReference type="EC" id="3.6.4.13" evidence="3"/>
<evidence type="ECO:0000313" key="19">
    <source>
        <dbReference type="EMBL" id="KAL0275900.1"/>
    </source>
</evidence>
<name>A0AAW2I0L7_9NEOP</name>
<evidence type="ECO:0000256" key="13">
    <source>
        <dbReference type="ARBA" id="ARBA00023158"/>
    </source>
</evidence>
<evidence type="ECO:0000256" key="12">
    <source>
        <dbReference type="ARBA" id="ARBA00022871"/>
    </source>
</evidence>
<dbReference type="GO" id="GO:0005524">
    <property type="term" value="F:ATP binding"/>
    <property type="evidence" value="ECO:0007669"/>
    <property type="project" value="UniProtKB-KW"/>
</dbReference>
<keyword evidence="10" id="KW-0347">Helicase</keyword>
<evidence type="ECO:0000256" key="11">
    <source>
        <dbReference type="ARBA" id="ARBA00022840"/>
    </source>
</evidence>
<evidence type="ECO:0000256" key="7">
    <source>
        <dbReference type="ARBA" id="ARBA00022741"/>
    </source>
</evidence>
<sequence length="1364" mass="155782">MDFFDMRKKFERVYTGKGETDGRVESRDSILFDKIKPRKKKGLNYVQEVLDEDQEDRIGSTDFKSDDEVPSIDDLEWTSRGTIPNPNDLDSNKVDDIYKEYYENKEKPCTNLIINNYKRKILSLVEANEVTILTGPTGCGKTTQVPQFILDSYTEKRKHCNIVVTQPRRIAAISIAKRVSEERGWELGKLCGYKVGLKDCTSPDTRLTFMTIGYFLQQLVNNKNMNTYTHVILDEVHERDQAMDFTLIVVKKLLSSVSQHVKVVLMSATVNAMKFANYFKKYYLKELQAAPVIEINHSTNYAVQIYYLEELSALGDLPEIDAKEPRISDQSIDICIRLIKQLDRIDNQTNKKNSVLIFLPGIYEIEQLYGKLTDPKIHSSGSTKYLWAPLPLHSSITVEEQAQVFIPPPTGYRKIILSTNIAESSITVPGVKFVIDFCLTKCLKTDDYSNFTSLQHCWASQSNCIQRAGRVGRVMEGRVYRMVYKEFYDNLPAEGLPEMLSAPLERVILQSKLLDMGQPKSILALALDPPDLSNIEWTILMLKELGGLLPTRKGIFTPLDGDLTFLGKLMAVLPVDIHITKLIVLGHLLSCLEECVIMGACLSLKSVFNNPFRARLKAYNSKLDWADSSCSDCIAFLNVYQVWTANHLRGYYKRSKEDNESLWARRHFIQLRVLREVKVLVEEIMVRLKDNNIEEPVGHGKVRWTEYQKALVLKIAIAGAFYPNYFGRGARGGQTDEETAVKIVGGRNPYTTLYLSNFPSEQPFQLYTKLIKDELSECNEDMKISSDNSSKLYVEFRNSELSQRRLDVDMPFDGTLPGKIPMPVYRAVKIRHIRRGINLKLLPIEEAQKRAKAVGVKKKTFFAENEPEDTSHIQSNLPGIDVSYIHLAICYANSPGYFWAYDLANSDNQRIVLEILNDSQYSFRQFSKSPVVGDVCAAPYEENGEVLYYRGRIESLTKSESATVAKVFFIDYGNNSVIPVEDLREFKPEVQEELKKIPALAFQCVLSKIQPCLIKNPKGCWSDAASLFFGQLIQDGELYGSVYSVVNGVVSLELYKMDNVGNKVSINDLLVEKGFAQRTEESYLSKKNNEIRHQRQLDRSQKEAYNKQQEREIWRTENIEPPAAKDCKITVNLRGPYSPLEMKIYPYTRGALDKTIHISEESVNSVLLDTDPDDPHERLIVAGFINQNMDGSRLMLNNTTVLPNVHGLAAIIALIFSPEVEFRVNADRTRYTGILCGLGADSDGNAIFPEHDFEMYFDCEITFDDFALVNRIRYFMGLLLLTEDEEPLPNLSFGDIIKFQKKIQKDLLSLIMKKRKSKEMEYPPMEYKWRQFESDLVVENQTALSYDQYSIFRLHPGISLETDE</sequence>
<keyword evidence="8" id="KW-0221">Differentiation</keyword>
<keyword evidence="13" id="KW-0943">RNA-mediated gene silencing</keyword>
<dbReference type="GO" id="GO:0031047">
    <property type="term" value="P:regulatory ncRNA-mediated gene silencing"/>
    <property type="evidence" value="ECO:0007669"/>
    <property type="project" value="UniProtKB-KW"/>
</dbReference>
<dbReference type="PROSITE" id="PS51194">
    <property type="entry name" value="HELICASE_CTER"/>
    <property type="match status" value="1"/>
</dbReference>
<keyword evidence="7" id="KW-0547">Nucleotide-binding</keyword>
<keyword evidence="14" id="KW-0469">Meiosis</keyword>
<evidence type="ECO:0000256" key="1">
    <source>
        <dbReference type="ARBA" id="ARBA00004496"/>
    </source>
</evidence>
<evidence type="ECO:0000256" key="6">
    <source>
        <dbReference type="ARBA" id="ARBA00022490"/>
    </source>
</evidence>
<dbReference type="SMART" id="SM00847">
    <property type="entry name" value="HA2"/>
    <property type="match status" value="1"/>
</dbReference>
<dbReference type="SUPFAM" id="SSF52540">
    <property type="entry name" value="P-loop containing nucleoside triphosphate hydrolases"/>
    <property type="match status" value="1"/>
</dbReference>
<evidence type="ECO:0000256" key="5">
    <source>
        <dbReference type="ARBA" id="ARBA00022473"/>
    </source>
</evidence>
<evidence type="ECO:0000256" key="8">
    <source>
        <dbReference type="ARBA" id="ARBA00022782"/>
    </source>
</evidence>
<dbReference type="InterPro" id="IPR007502">
    <property type="entry name" value="Helicase-assoc_dom"/>
</dbReference>
<comment type="caution">
    <text evidence="19">The sequence shown here is derived from an EMBL/GenBank/DDBJ whole genome shotgun (WGS) entry which is preliminary data.</text>
</comment>
<keyword evidence="5" id="KW-0217">Developmental protein</keyword>
<feature type="domain" description="Helicase ATP-binding" evidence="17">
    <location>
        <begin position="122"/>
        <end position="288"/>
    </location>
</feature>
<dbReference type="Pfam" id="PF00271">
    <property type="entry name" value="Helicase_C"/>
    <property type="match status" value="1"/>
</dbReference>
<comment type="similarity">
    <text evidence="2">Belongs to the DEAD box helicase family. DEAH subfamily.</text>
</comment>
<evidence type="ECO:0000256" key="3">
    <source>
        <dbReference type="ARBA" id="ARBA00012552"/>
    </source>
</evidence>
<dbReference type="PANTHER" id="PTHR18934:SF113">
    <property type="entry name" value="ATP-DEPENDENT RNA HELICASE TDRD9"/>
    <property type="match status" value="1"/>
</dbReference>
<organism evidence="19">
    <name type="scientific">Menopon gallinae</name>
    <name type="common">poultry shaft louse</name>
    <dbReference type="NCBI Taxonomy" id="328185"/>
    <lineage>
        <taxon>Eukaryota</taxon>
        <taxon>Metazoa</taxon>
        <taxon>Ecdysozoa</taxon>
        <taxon>Arthropoda</taxon>
        <taxon>Hexapoda</taxon>
        <taxon>Insecta</taxon>
        <taxon>Pterygota</taxon>
        <taxon>Neoptera</taxon>
        <taxon>Paraneoptera</taxon>
        <taxon>Psocodea</taxon>
        <taxon>Troctomorpha</taxon>
        <taxon>Phthiraptera</taxon>
        <taxon>Amblycera</taxon>
        <taxon>Menoponidae</taxon>
        <taxon>Menopon</taxon>
    </lineage>
</organism>
<dbReference type="SUPFAM" id="SSF63748">
    <property type="entry name" value="Tudor/PWWP/MBT"/>
    <property type="match status" value="1"/>
</dbReference>
<evidence type="ECO:0000256" key="14">
    <source>
        <dbReference type="ARBA" id="ARBA00023254"/>
    </source>
</evidence>
<evidence type="ECO:0000259" key="18">
    <source>
        <dbReference type="PROSITE" id="PS51194"/>
    </source>
</evidence>
<keyword evidence="6" id="KW-0963">Cytoplasm</keyword>
<dbReference type="GO" id="GO:0003723">
    <property type="term" value="F:RNA binding"/>
    <property type="evidence" value="ECO:0007669"/>
    <property type="project" value="TreeGrafter"/>
</dbReference>
<evidence type="ECO:0000256" key="10">
    <source>
        <dbReference type="ARBA" id="ARBA00022806"/>
    </source>
</evidence>
<dbReference type="InterPro" id="IPR035437">
    <property type="entry name" value="SNase_OB-fold_sf"/>
</dbReference>
<accession>A0AAW2I0L7</accession>
<dbReference type="GO" id="GO:0051321">
    <property type="term" value="P:meiotic cell cycle"/>
    <property type="evidence" value="ECO:0007669"/>
    <property type="project" value="UniProtKB-KW"/>
</dbReference>
<dbReference type="InterPro" id="IPR002999">
    <property type="entry name" value="Tudor"/>
</dbReference>
<dbReference type="Gene3D" id="2.40.50.90">
    <property type="match status" value="1"/>
</dbReference>
<evidence type="ECO:0000259" key="17">
    <source>
        <dbReference type="PROSITE" id="PS51192"/>
    </source>
</evidence>
<reference evidence="19" key="1">
    <citation type="journal article" date="2024" name="Gigascience">
        <title>Chromosome-level genome of the poultry shaft louse Menopon gallinae provides insight into the host-switching and adaptive evolution of parasitic lice.</title>
        <authorList>
            <person name="Xu Y."/>
            <person name="Ma L."/>
            <person name="Liu S."/>
            <person name="Liang Y."/>
            <person name="Liu Q."/>
            <person name="He Z."/>
            <person name="Tian L."/>
            <person name="Duan Y."/>
            <person name="Cai W."/>
            <person name="Li H."/>
            <person name="Song F."/>
        </authorList>
    </citation>
    <scope>NUCLEOTIDE SEQUENCE</scope>
    <source>
        <strain evidence="19">Cailab_2023a</strain>
    </source>
</reference>
<dbReference type="Pfam" id="PF00270">
    <property type="entry name" value="DEAD"/>
    <property type="match status" value="1"/>
</dbReference>
<dbReference type="Pfam" id="PF00567">
    <property type="entry name" value="TUDOR"/>
    <property type="match status" value="1"/>
</dbReference>